<reference evidence="1 2" key="1">
    <citation type="submission" date="2018-08" db="EMBL/GenBank/DDBJ databases">
        <title>Draft genome sequence of Dialister pneumosintes KCOM 1685.</title>
        <authorList>
            <person name="Kook J.-K."/>
            <person name="Park S.-N."/>
            <person name="Lim Y.K."/>
        </authorList>
    </citation>
    <scope>NUCLEOTIDE SEQUENCE [LARGE SCALE GENOMIC DNA]</scope>
    <source>
        <strain evidence="1 2">KCOM 1685</strain>
    </source>
</reference>
<comment type="caution">
    <text evidence="1">The sequence shown here is derived from an EMBL/GenBank/DDBJ whole genome shotgun (WGS) entry which is preliminary data.</text>
</comment>
<keyword evidence="2" id="KW-1185">Reference proteome</keyword>
<sequence>MAKKNIKLEMKDNKDIGISVNNNEQIIIKKEARNIKAEEIFNLLDYSKGDIFSVSIENKKNYDGPVITFFQELIEEITKKITEEFRECKETDGVEDLF</sequence>
<proteinExistence type="predicted"/>
<gene>
    <name evidence="1" type="ORF">DX915_05555</name>
</gene>
<evidence type="ECO:0000313" key="2">
    <source>
        <dbReference type="Proteomes" id="UP000266262"/>
    </source>
</evidence>
<evidence type="ECO:0008006" key="3">
    <source>
        <dbReference type="Google" id="ProtNLM"/>
    </source>
</evidence>
<name>A0ABX9MC64_9FIRM</name>
<organism evidence="1 2">
    <name type="scientific">Dialister pneumosintes</name>
    <dbReference type="NCBI Taxonomy" id="39950"/>
    <lineage>
        <taxon>Bacteria</taxon>
        <taxon>Bacillati</taxon>
        <taxon>Bacillota</taxon>
        <taxon>Negativicutes</taxon>
        <taxon>Veillonellales</taxon>
        <taxon>Veillonellaceae</taxon>
        <taxon>Dialister</taxon>
    </lineage>
</organism>
<dbReference type="RefSeq" id="WP_119056648.1">
    <property type="nucleotide sequence ID" value="NZ_QWKU01000001.1"/>
</dbReference>
<accession>A0ABX9MC64</accession>
<evidence type="ECO:0000313" key="1">
    <source>
        <dbReference type="EMBL" id="RID94934.1"/>
    </source>
</evidence>
<dbReference type="Proteomes" id="UP000266262">
    <property type="component" value="Unassembled WGS sequence"/>
</dbReference>
<dbReference type="EMBL" id="QWKU01000001">
    <property type="protein sequence ID" value="RID94934.1"/>
    <property type="molecule type" value="Genomic_DNA"/>
</dbReference>
<protein>
    <recommendedName>
        <fullName evidence="3">AbrB family transcriptional regulator</fullName>
    </recommendedName>
</protein>